<dbReference type="InterPro" id="IPR012093">
    <property type="entry name" value="Pirin"/>
</dbReference>
<sequence length="269" mass="28901">MSPSDLGQALKPFVFLDIFDAQESTIHEMAKMPLHPHSGIATVTVFTKGSMHYDDPTSGRGRIDYGGVEWMRAGIGVWHGKEMTPPVDVSHIQGFQLWLALPAELELAEPQSQYIEANEMVKVGPAHVVIGCYDGIQSPVDAPDGINYLLVTLPAGERWTYQPPDGHTVAWLAVASGMLDAGALLQQGDMVVFADDGAPISLEAQGQEDAVFVLGSAKPHPHTLHLGHYSVHTTAPALARGEARIRELGKKLKAAGDRTSPSGTIPVFK</sequence>
<dbReference type="Pfam" id="PF02678">
    <property type="entry name" value="Pirin"/>
    <property type="match status" value="1"/>
</dbReference>
<dbReference type="PANTHER" id="PTHR13903">
    <property type="entry name" value="PIRIN-RELATED"/>
    <property type="match status" value="1"/>
</dbReference>
<dbReference type="Gene3D" id="2.60.120.10">
    <property type="entry name" value="Jelly Rolls"/>
    <property type="match status" value="1"/>
</dbReference>
<comment type="cofactor">
    <cofactor evidence="2">
        <name>Fe cation</name>
        <dbReference type="ChEBI" id="CHEBI:24875"/>
    </cofactor>
    <text evidence="2">Binds 1 Fe cation per subunit.</text>
</comment>
<evidence type="ECO:0000256" key="3">
    <source>
        <dbReference type="RuleBase" id="RU003457"/>
    </source>
</evidence>
<accession>A0A928YSW3</accession>
<dbReference type="SUPFAM" id="SSF51182">
    <property type="entry name" value="RmlC-like cupins"/>
    <property type="match status" value="1"/>
</dbReference>
<evidence type="ECO:0000256" key="2">
    <source>
        <dbReference type="PIRSR" id="PIRSR006232-1"/>
    </source>
</evidence>
<name>A0A928YSW3_9GAMM</name>
<protein>
    <submittedName>
        <fullName evidence="5">Pirin family protein</fullName>
    </submittedName>
</protein>
<feature type="binding site" evidence="2">
    <location>
        <position position="79"/>
    </location>
    <ligand>
        <name>Fe cation</name>
        <dbReference type="ChEBI" id="CHEBI:24875"/>
    </ligand>
</feature>
<proteinExistence type="inferred from homology"/>
<dbReference type="EMBL" id="PRDL01000001">
    <property type="protein sequence ID" value="MBE8715725.1"/>
    <property type="molecule type" value="Genomic_DNA"/>
</dbReference>
<keyword evidence="2" id="KW-0408">Iron</keyword>
<dbReference type="Proteomes" id="UP000652567">
    <property type="component" value="Unassembled WGS sequence"/>
</dbReference>
<feature type="domain" description="Pirin N-terminal" evidence="4">
    <location>
        <begin position="7"/>
        <end position="99"/>
    </location>
</feature>
<evidence type="ECO:0000313" key="6">
    <source>
        <dbReference type="Proteomes" id="UP000652567"/>
    </source>
</evidence>
<dbReference type="PIRSF" id="PIRSF006232">
    <property type="entry name" value="Pirin"/>
    <property type="match status" value="1"/>
</dbReference>
<feature type="binding site" evidence="2">
    <location>
        <position position="82"/>
    </location>
    <ligand>
        <name>Fe cation</name>
        <dbReference type="ChEBI" id="CHEBI:24875"/>
    </ligand>
</feature>
<feature type="binding site" evidence="2">
    <location>
        <position position="35"/>
    </location>
    <ligand>
        <name>Fe cation</name>
        <dbReference type="ChEBI" id="CHEBI:24875"/>
    </ligand>
</feature>
<dbReference type="PANTHER" id="PTHR13903:SF8">
    <property type="entry name" value="PIRIN"/>
    <property type="match status" value="1"/>
</dbReference>
<organism evidence="5 6">
    <name type="scientific">Cellvibrio polysaccharolyticus</name>
    <dbReference type="NCBI Taxonomy" id="2082724"/>
    <lineage>
        <taxon>Bacteria</taxon>
        <taxon>Pseudomonadati</taxon>
        <taxon>Pseudomonadota</taxon>
        <taxon>Gammaproteobacteria</taxon>
        <taxon>Cellvibrionales</taxon>
        <taxon>Cellvibrionaceae</taxon>
        <taxon>Cellvibrio</taxon>
    </lineage>
</organism>
<keyword evidence="2" id="KW-0479">Metal-binding</keyword>
<comment type="similarity">
    <text evidence="1 3">Belongs to the pirin family.</text>
</comment>
<dbReference type="CDD" id="cd02247">
    <property type="entry name" value="cupin_pirin_C"/>
    <property type="match status" value="1"/>
</dbReference>
<feature type="binding site" evidence="2">
    <location>
        <position position="37"/>
    </location>
    <ligand>
        <name>Fe cation</name>
        <dbReference type="ChEBI" id="CHEBI:24875"/>
    </ligand>
</feature>
<keyword evidence="6" id="KW-1185">Reference proteome</keyword>
<gene>
    <name evidence="5" type="ORF">C4F51_00810</name>
</gene>
<evidence type="ECO:0000313" key="5">
    <source>
        <dbReference type="EMBL" id="MBE8715725.1"/>
    </source>
</evidence>
<dbReference type="InterPro" id="IPR003829">
    <property type="entry name" value="Pirin_N_dom"/>
</dbReference>
<reference evidence="5" key="1">
    <citation type="submission" date="2018-07" db="EMBL/GenBank/DDBJ databases">
        <title>Genome assembly of strain Ka43.</title>
        <authorList>
            <person name="Kukolya J."/>
            <person name="Nagy I."/>
            <person name="Horvath B."/>
            <person name="Toth A."/>
        </authorList>
    </citation>
    <scope>NUCLEOTIDE SEQUENCE</scope>
    <source>
        <strain evidence="5">KB43</strain>
    </source>
</reference>
<dbReference type="GO" id="GO:0046872">
    <property type="term" value="F:metal ion binding"/>
    <property type="evidence" value="ECO:0007669"/>
    <property type="project" value="UniProtKB-KW"/>
</dbReference>
<dbReference type="InterPro" id="IPR011051">
    <property type="entry name" value="RmlC_Cupin_sf"/>
</dbReference>
<dbReference type="AlphaFoldDB" id="A0A928YSW3"/>
<evidence type="ECO:0000259" key="4">
    <source>
        <dbReference type="Pfam" id="PF02678"/>
    </source>
</evidence>
<comment type="caution">
    <text evidence="5">The sequence shown here is derived from an EMBL/GenBank/DDBJ whole genome shotgun (WGS) entry which is preliminary data.</text>
</comment>
<evidence type="ECO:0000256" key="1">
    <source>
        <dbReference type="ARBA" id="ARBA00008416"/>
    </source>
</evidence>
<dbReference type="InterPro" id="IPR014710">
    <property type="entry name" value="RmlC-like_jellyroll"/>
</dbReference>